<feature type="domain" description="Ribosome recycling factor" evidence="6">
    <location>
        <begin position="20"/>
        <end position="181"/>
    </location>
</feature>
<reference evidence="7" key="1">
    <citation type="submission" date="2020-08" db="EMBL/GenBank/DDBJ databases">
        <authorList>
            <person name="Cejkova D."/>
            <person name="Kubasova T."/>
            <person name="Jahodarova E."/>
            <person name="Rychlik I."/>
        </authorList>
    </citation>
    <scope>NUCLEOTIDE SEQUENCE</scope>
    <source>
        <strain evidence="7">An420c</strain>
    </source>
</reference>
<comment type="caution">
    <text evidence="7">The sequence shown here is derived from an EMBL/GenBank/DDBJ whole genome shotgun (WGS) entry which is preliminary data.</text>
</comment>
<dbReference type="HAMAP" id="MF_00040">
    <property type="entry name" value="RRF"/>
    <property type="match status" value="1"/>
</dbReference>
<dbReference type="GO" id="GO:0043023">
    <property type="term" value="F:ribosomal large subunit binding"/>
    <property type="evidence" value="ECO:0007669"/>
    <property type="project" value="TreeGrafter"/>
</dbReference>
<dbReference type="CDD" id="cd00520">
    <property type="entry name" value="RRF"/>
    <property type="match status" value="1"/>
</dbReference>
<evidence type="ECO:0000256" key="1">
    <source>
        <dbReference type="ARBA" id="ARBA00004496"/>
    </source>
</evidence>
<name>A0A938X271_9CLOT</name>
<protein>
    <recommendedName>
        <fullName evidence="5">Ribosome-recycling factor</fullName>
        <shortName evidence="5">RRF</shortName>
    </recommendedName>
    <alternativeName>
        <fullName evidence="5">Ribosome-releasing factor</fullName>
    </alternativeName>
</protein>
<dbReference type="InterPro" id="IPR002661">
    <property type="entry name" value="Ribosome_recyc_fac"/>
</dbReference>
<dbReference type="RefSeq" id="WP_204908679.1">
    <property type="nucleotide sequence ID" value="NZ_JACJLV010000014.1"/>
</dbReference>
<accession>A0A938X271</accession>
<dbReference type="Gene3D" id="3.30.1360.40">
    <property type="match status" value="1"/>
</dbReference>
<dbReference type="InterPro" id="IPR036191">
    <property type="entry name" value="RRF_sf"/>
</dbReference>
<sequence length="183" mass="20769">MNEKLEKYQSKMEKTMDSLDAELAGIRAGRANPNVLNKIMVEYYGTPTPLQQVANVSVPEPRMIQIQPWEKSMIKEITKAIQTSDLGINPTNDGSSIRLIFPELTEERRKELAKDVKKKGEAAKVAIRNIRRDGNDTFKKLKGSDISEDEIKDLEDDLQKMTDKYIKKIDGAVEVKTKEVMTV</sequence>
<reference evidence="7" key="2">
    <citation type="journal article" date="2021" name="Sci. Rep.">
        <title>The distribution of antibiotic resistance genes in chicken gut microbiota commensals.</title>
        <authorList>
            <person name="Juricova H."/>
            <person name="Matiasovicova J."/>
            <person name="Kubasova T."/>
            <person name="Cejkova D."/>
            <person name="Rychlik I."/>
        </authorList>
    </citation>
    <scope>NUCLEOTIDE SEQUENCE</scope>
    <source>
        <strain evidence="7">An420c</strain>
    </source>
</reference>
<dbReference type="SUPFAM" id="SSF55194">
    <property type="entry name" value="Ribosome recycling factor, RRF"/>
    <property type="match status" value="1"/>
</dbReference>
<keyword evidence="3 5" id="KW-0963">Cytoplasm</keyword>
<dbReference type="GO" id="GO:0006415">
    <property type="term" value="P:translational termination"/>
    <property type="evidence" value="ECO:0007669"/>
    <property type="project" value="UniProtKB-UniRule"/>
</dbReference>
<evidence type="ECO:0000256" key="4">
    <source>
        <dbReference type="ARBA" id="ARBA00022917"/>
    </source>
</evidence>
<dbReference type="Pfam" id="PF01765">
    <property type="entry name" value="RRF"/>
    <property type="match status" value="1"/>
</dbReference>
<proteinExistence type="inferred from homology"/>
<dbReference type="Proteomes" id="UP000713880">
    <property type="component" value="Unassembled WGS sequence"/>
</dbReference>
<comment type="function">
    <text evidence="5">Responsible for the release of ribosomes from messenger RNA at the termination of protein biosynthesis. May increase the efficiency of translation by recycling ribosomes from one round of translation to another.</text>
</comment>
<dbReference type="InterPro" id="IPR023584">
    <property type="entry name" value="Ribosome_recyc_fac_dom"/>
</dbReference>
<evidence type="ECO:0000313" key="8">
    <source>
        <dbReference type="Proteomes" id="UP000713880"/>
    </source>
</evidence>
<evidence type="ECO:0000259" key="6">
    <source>
        <dbReference type="Pfam" id="PF01765"/>
    </source>
</evidence>
<dbReference type="FunFam" id="3.30.1360.40:FF:000001">
    <property type="entry name" value="Ribosome-recycling factor"/>
    <property type="match status" value="1"/>
</dbReference>
<dbReference type="Gene3D" id="1.10.132.20">
    <property type="entry name" value="Ribosome-recycling factor"/>
    <property type="match status" value="1"/>
</dbReference>
<dbReference type="FunFam" id="1.10.132.20:FF:000001">
    <property type="entry name" value="Ribosome-recycling factor"/>
    <property type="match status" value="1"/>
</dbReference>
<evidence type="ECO:0000313" key="7">
    <source>
        <dbReference type="EMBL" id="MBM6826633.1"/>
    </source>
</evidence>
<dbReference type="PANTHER" id="PTHR20982">
    <property type="entry name" value="RIBOSOME RECYCLING FACTOR"/>
    <property type="match status" value="1"/>
</dbReference>
<organism evidence="7 8">
    <name type="scientific">Mordavella massiliensis</name>
    <dbReference type="NCBI Taxonomy" id="1871024"/>
    <lineage>
        <taxon>Bacteria</taxon>
        <taxon>Bacillati</taxon>
        <taxon>Bacillota</taxon>
        <taxon>Clostridia</taxon>
        <taxon>Eubacteriales</taxon>
        <taxon>Clostridiaceae</taxon>
        <taxon>Mordavella</taxon>
    </lineage>
</organism>
<comment type="similarity">
    <text evidence="2 5">Belongs to the RRF family.</text>
</comment>
<keyword evidence="4 5" id="KW-0648">Protein biosynthesis</keyword>
<dbReference type="EMBL" id="JACJLV010000014">
    <property type="protein sequence ID" value="MBM6826633.1"/>
    <property type="molecule type" value="Genomic_DNA"/>
</dbReference>
<comment type="subcellular location">
    <subcellularLocation>
        <location evidence="1 5">Cytoplasm</location>
    </subcellularLocation>
</comment>
<dbReference type="AlphaFoldDB" id="A0A938X271"/>
<gene>
    <name evidence="5 7" type="primary">frr</name>
    <name evidence="7" type="ORF">H6A13_05875</name>
</gene>
<evidence type="ECO:0000256" key="2">
    <source>
        <dbReference type="ARBA" id="ARBA00005912"/>
    </source>
</evidence>
<dbReference type="NCBIfam" id="TIGR00496">
    <property type="entry name" value="frr"/>
    <property type="match status" value="1"/>
</dbReference>
<evidence type="ECO:0000256" key="5">
    <source>
        <dbReference type="HAMAP-Rule" id="MF_00040"/>
    </source>
</evidence>
<dbReference type="PANTHER" id="PTHR20982:SF3">
    <property type="entry name" value="MITOCHONDRIAL RIBOSOME RECYCLING FACTOR PSEUDO 1"/>
    <property type="match status" value="1"/>
</dbReference>
<dbReference type="GO" id="GO:0005737">
    <property type="term" value="C:cytoplasm"/>
    <property type="evidence" value="ECO:0007669"/>
    <property type="project" value="UniProtKB-SubCell"/>
</dbReference>
<evidence type="ECO:0000256" key="3">
    <source>
        <dbReference type="ARBA" id="ARBA00022490"/>
    </source>
</evidence>
<keyword evidence="8" id="KW-1185">Reference proteome</keyword>